<protein>
    <recommendedName>
        <fullName evidence="4">HTH CENPB-type domain-containing protein</fullName>
    </recommendedName>
</protein>
<dbReference type="Proteomes" id="UP001591681">
    <property type="component" value="Unassembled WGS sequence"/>
</dbReference>
<evidence type="ECO:0000313" key="5">
    <source>
        <dbReference type="EMBL" id="KAL2077796.1"/>
    </source>
</evidence>
<dbReference type="InterPro" id="IPR006600">
    <property type="entry name" value="HTH_CenpB_DNA-bd_dom"/>
</dbReference>
<gene>
    <name evidence="5" type="ORF">ACEWY4_027300</name>
</gene>
<proteinExistence type="predicted"/>
<dbReference type="AlphaFoldDB" id="A0ABD1IV27"/>
<dbReference type="EMBL" id="JBHFQA010000024">
    <property type="protein sequence ID" value="KAL2077796.1"/>
    <property type="molecule type" value="Genomic_DNA"/>
</dbReference>
<dbReference type="Pfam" id="PF03221">
    <property type="entry name" value="HTH_Tnp_Tc5"/>
    <property type="match status" value="1"/>
</dbReference>
<evidence type="ECO:0000259" key="4">
    <source>
        <dbReference type="SMART" id="SM00674"/>
    </source>
</evidence>
<feature type="domain" description="HTH CENPB-type" evidence="4">
    <location>
        <begin position="69"/>
        <end position="126"/>
    </location>
</feature>
<dbReference type="PANTHER" id="PTHR19303:SF73">
    <property type="entry name" value="PROTEIN PDC2"/>
    <property type="match status" value="1"/>
</dbReference>
<keyword evidence="1" id="KW-0238">DNA-binding</keyword>
<dbReference type="SUPFAM" id="SSF46689">
    <property type="entry name" value="Homeodomain-like"/>
    <property type="match status" value="2"/>
</dbReference>
<sequence length="268" mass="29588">MSRPQKCRRMELTLTDKVNLIKEAESTKMRRQQLGEKFGIGKTTVTDIIKKKNQYLKQFEDGSRQRVKTTKFEDVSALVWMWFQQAQAKNIPVSGPMVQEKALAIATDIGVSDFKVSNGCPSNSFSSPFFSCQSPGVAMVLLVSRRHLLQEKGINVDPRMSRDDLVQFTADNIGNPPPPPDKDELPSQPRKETRKRSGIPVAPPPSKRGEGLRMAAIELVLSAGFLCQPVIPSPDHDNIALLPSASTTDGGAGPYSECVVRFLGSRYT</sequence>
<dbReference type="Pfam" id="PF04218">
    <property type="entry name" value="CENP-B_N"/>
    <property type="match status" value="1"/>
</dbReference>
<feature type="region of interest" description="Disordered" evidence="3">
    <location>
        <begin position="169"/>
        <end position="209"/>
    </location>
</feature>
<evidence type="ECO:0000256" key="2">
    <source>
        <dbReference type="ARBA" id="ARBA00023242"/>
    </source>
</evidence>
<dbReference type="GO" id="GO:0003677">
    <property type="term" value="F:DNA binding"/>
    <property type="evidence" value="ECO:0007669"/>
    <property type="project" value="UniProtKB-KW"/>
</dbReference>
<dbReference type="SMART" id="SM00674">
    <property type="entry name" value="CENPB"/>
    <property type="match status" value="1"/>
</dbReference>
<name>A0ABD1IV27_9TELE</name>
<comment type="caution">
    <text evidence="5">The sequence shown here is derived from an EMBL/GenBank/DDBJ whole genome shotgun (WGS) entry which is preliminary data.</text>
</comment>
<organism evidence="5 6">
    <name type="scientific">Coilia grayii</name>
    <name type="common">Gray's grenadier anchovy</name>
    <dbReference type="NCBI Taxonomy" id="363190"/>
    <lineage>
        <taxon>Eukaryota</taxon>
        <taxon>Metazoa</taxon>
        <taxon>Chordata</taxon>
        <taxon>Craniata</taxon>
        <taxon>Vertebrata</taxon>
        <taxon>Euteleostomi</taxon>
        <taxon>Actinopterygii</taxon>
        <taxon>Neopterygii</taxon>
        <taxon>Teleostei</taxon>
        <taxon>Clupei</taxon>
        <taxon>Clupeiformes</taxon>
        <taxon>Clupeoidei</taxon>
        <taxon>Engraulidae</taxon>
        <taxon>Coilinae</taxon>
        <taxon>Coilia</taxon>
    </lineage>
</organism>
<evidence type="ECO:0000256" key="1">
    <source>
        <dbReference type="ARBA" id="ARBA00023125"/>
    </source>
</evidence>
<accession>A0ABD1IV27</accession>
<feature type="compositionally biased region" description="Basic and acidic residues" evidence="3">
    <location>
        <begin position="180"/>
        <end position="191"/>
    </location>
</feature>
<reference evidence="5 6" key="1">
    <citation type="submission" date="2024-09" db="EMBL/GenBank/DDBJ databases">
        <title>A chromosome-level genome assembly of Gray's grenadier anchovy, Coilia grayii.</title>
        <authorList>
            <person name="Fu Z."/>
        </authorList>
    </citation>
    <scope>NUCLEOTIDE SEQUENCE [LARGE SCALE GENOMIC DNA]</scope>
    <source>
        <strain evidence="5">G4</strain>
        <tissue evidence="5">Muscle</tissue>
    </source>
</reference>
<evidence type="ECO:0000313" key="6">
    <source>
        <dbReference type="Proteomes" id="UP001591681"/>
    </source>
</evidence>
<dbReference type="InterPro" id="IPR050863">
    <property type="entry name" value="CenT-Element_Derived"/>
</dbReference>
<evidence type="ECO:0000256" key="3">
    <source>
        <dbReference type="SAM" id="MobiDB-lite"/>
    </source>
</evidence>
<keyword evidence="6" id="KW-1185">Reference proteome</keyword>
<dbReference type="InterPro" id="IPR009057">
    <property type="entry name" value="Homeodomain-like_sf"/>
</dbReference>
<dbReference type="PANTHER" id="PTHR19303">
    <property type="entry name" value="TRANSPOSON"/>
    <property type="match status" value="1"/>
</dbReference>
<dbReference type="Gene3D" id="1.10.10.60">
    <property type="entry name" value="Homeodomain-like"/>
    <property type="match status" value="2"/>
</dbReference>
<dbReference type="InterPro" id="IPR007889">
    <property type="entry name" value="HTH_Psq"/>
</dbReference>
<keyword evidence="2" id="KW-0539">Nucleus</keyword>